<organism evidence="1 2">
    <name type="scientific">Dryococelus australis</name>
    <dbReference type="NCBI Taxonomy" id="614101"/>
    <lineage>
        <taxon>Eukaryota</taxon>
        <taxon>Metazoa</taxon>
        <taxon>Ecdysozoa</taxon>
        <taxon>Arthropoda</taxon>
        <taxon>Hexapoda</taxon>
        <taxon>Insecta</taxon>
        <taxon>Pterygota</taxon>
        <taxon>Neoptera</taxon>
        <taxon>Polyneoptera</taxon>
        <taxon>Phasmatodea</taxon>
        <taxon>Verophasmatodea</taxon>
        <taxon>Anareolatae</taxon>
        <taxon>Phasmatidae</taxon>
        <taxon>Eurycanthinae</taxon>
        <taxon>Dryococelus</taxon>
    </lineage>
</organism>
<gene>
    <name evidence="1" type="ORF">PR048_015258</name>
</gene>
<reference evidence="1 2" key="1">
    <citation type="submission" date="2023-02" db="EMBL/GenBank/DDBJ databases">
        <title>LHISI_Scaffold_Assembly.</title>
        <authorList>
            <person name="Stuart O.P."/>
            <person name="Cleave R."/>
            <person name="Magrath M.J.L."/>
            <person name="Mikheyev A.S."/>
        </authorList>
    </citation>
    <scope>NUCLEOTIDE SEQUENCE [LARGE SCALE GENOMIC DNA]</scope>
    <source>
        <strain evidence="1">Daus_M_001</strain>
        <tissue evidence="1">Leg muscle</tissue>
    </source>
</reference>
<keyword evidence="2" id="KW-1185">Reference proteome</keyword>
<protein>
    <submittedName>
        <fullName evidence="1">Uncharacterized protein</fullName>
    </submittedName>
</protein>
<evidence type="ECO:0000313" key="2">
    <source>
        <dbReference type="Proteomes" id="UP001159363"/>
    </source>
</evidence>
<evidence type="ECO:0000313" key="1">
    <source>
        <dbReference type="EMBL" id="KAJ8883415.1"/>
    </source>
</evidence>
<name>A0ABQ9HGL2_9NEOP</name>
<sequence>MQAYFAALLQITVEKRDRTAVQMVPQRESEERHDKRQLVCLWKYSTACCNLLKQLLYKLNILTPAVLYGIFVDMERCCLGARPGCLVREESALVEVKFVPSAKPLGLMETARQKRNFFLERMSDNILKHAKMHYYVLLSSARSTEQLGANSSILW</sequence>
<comment type="caution">
    <text evidence="1">The sequence shown here is derived from an EMBL/GenBank/DDBJ whole genome shotgun (WGS) entry which is preliminary data.</text>
</comment>
<dbReference type="EMBL" id="JARBHB010000005">
    <property type="protein sequence ID" value="KAJ8883415.1"/>
    <property type="molecule type" value="Genomic_DNA"/>
</dbReference>
<accession>A0ABQ9HGL2</accession>
<dbReference type="Proteomes" id="UP001159363">
    <property type="component" value="Chromosome 4"/>
</dbReference>
<proteinExistence type="predicted"/>